<dbReference type="Proteomes" id="UP001232063">
    <property type="component" value="Unassembled WGS sequence"/>
</dbReference>
<organism evidence="2 3">
    <name type="scientific">Xanthocytophaga agilis</name>
    <dbReference type="NCBI Taxonomy" id="3048010"/>
    <lineage>
        <taxon>Bacteria</taxon>
        <taxon>Pseudomonadati</taxon>
        <taxon>Bacteroidota</taxon>
        <taxon>Cytophagia</taxon>
        <taxon>Cytophagales</taxon>
        <taxon>Rhodocytophagaceae</taxon>
        <taxon>Xanthocytophaga</taxon>
    </lineage>
</organism>
<protein>
    <submittedName>
        <fullName evidence="2">DUF3341 domain-containing protein</fullName>
    </submittedName>
</protein>
<accession>A0AAE3R3I7</accession>
<reference evidence="2" key="1">
    <citation type="submission" date="2023-05" db="EMBL/GenBank/DDBJ databases">
        <authorList>
            <person name="Zhang X."/>
        </authorList>
    </citation>
    <scope>NUCLEOTIDE SEQUENCE</scope>
    <source>
        <strain evidence="2">BD1B2-1</strain>
    </source>
</reference>
<keyword evidence="1" id="KW-1133">Transmembrane helix</keyword>
<dbReference type="Pfam" id="PF11821">
    <property type="entry name" value="ActD"/>
    <property type="match status" value="1"/>
</dbReference>
<dbReference type="AlphaFoldDB" id="A0AAE3R3I7"/>
<proteinExistence type="predicted"/>
<feature type="transmembrane region" description="Helical" evidence="1">
    <location>
        <begin position="62"/>
        <end position="80"/>
    </location>
</feature>
<gene>
    <name evidence="2" type="ORF">QNI22_08785</name>
</gene>
<comment type="caution">
    <text evidence="2">The sequence shown here is derived from an EMBL/GenBank/DDBJ whole genome shotgun (WGS) entry which is preliminary data.</text>
</comment>
<sequence>MEHHIHSESAFLVGIFDDEDVLMSGVKKIRNSGVKIHEVYTPFPIHGLDDALGYSRSFMSKAAFLFGLTGFTCLITLMVWTMGFDWPMIVGGKDYVSIPVLVPVGFEGTVLFSALGMVATFLTVSNLYPGKKPFLFDSRCTDDKFVMAIDLTKNKLTPEEITSIIKNYGAIEVSTKLVKAGDLD</sequence>
<evidence type="ECO:0000256" key="1">
    <source>
        <dbReference type="SAM" id="Phobius"/>
    </source>
</evidence>
<dbReference type="PANTHER" id="PTHR40394">
    <property type="entry name" value="LIPOPROTEIN-RELATED"/>
    <property type="match status" value="1"/>
</dbReference>
<dbReference type="PANTHER" id="PTHR40394:SF2">
    <property type="entry name" value="QUINOL:CYTOCHROME C OXIDOREDUCTASE MEMBRANE PROTEIN"/>
    <property type="match status" value="1"/>
</dbReference>
<keyword evidence="1" id="KW-0472">Membrane</keyword>
<dbReference type="InterPro" id="IPR021776">
    <property type="entry name" value="ActD"/>
</dbReference>
<name>A0AAE3R3I7_9BACT</name>
<keyword evidence="1" id="KW-0812">Transmembrane</keyword>
<dbReference type="EMBL" id="JASJOU010000002">
    <property type="protein sequence ID" value="MDJ1500740.1"/>
    <property type="molecule type" value="Genomic_DNA"/>
</dbReference>
<evidence type="ECO:0000313" key="3">
    <source>
        <dbReference type="Proteomes" id="UP001232063"/>
    </source>
</evidence>
<evidence type="ECO:0000313" key="2">
    <source>
        <dbReference type="EMBL" id="MDJ1500740.1"/>
    </source>
</evidence>
<dbReference type="RefSeq" id="WP_314510270.1">
    <property type="nucleotide sequence ID" value="NZ_JASJOU010000002.1"/>
</dbReference>
<keyword evidence="3" id="KW-1185">Reference proteome</keyword>
<feature type="transmembrane region" description="Helical" evidence="1">
    <location>
        <begin position="100"/>
        <end position="124"/>
    </location>
</feature>